<reference evidence="1" key="1">
    <citation type="journal article" date="2015" name="Nature">
        <title>Complex archaea that bridge the gap between prokaryotes and eukaryotes.</title>
        <authorList>
            <person name="Spang A."/>
            <person name="Saw J.H."/>
            <person name="Jorgensen S.L."/>
            <person name="Zaremba-Niedzwiedzka K."/>
            <person name="Martijn J."/>
            <person name="Lind A.E."/>
            <person name="van Eijk R."/>
            <person name="Schleper C."/>
            <person name="Guy L."/>
            <person name="Ettema T.J."/>
        </authorList>
    </citation>
    <scope>NUCLEOTIDE SEQUENCE</scope>
</reference>
<gene>
    <name evidence="1" type="ORF">LCGC14_2093120</name>
</gene>
<organism evidence="1">
    <name type="scientific">marine sediment metagenome</name>
    <dbReference type="NCBI Taxonomy" id="412755"/>
    <lineage>
        <taxon>unclassified sequences</taxon>
        <taxon>metagenomes</taxon>
        <taxon>ecological metagenomes</taxon>
    </lineage>
</organism>
<accession>A0A0F9EZH7</accession>
<name>A0A0F9EZH7_9ZZZZ</name>
<proteinExistence type="predicted"/>
<protein>
    <recommendedName>
        <fullName evidence="2">DNA (cytosine-5-)-methyltransferase</fullName>
    </recommendedName>
</protein>
<dbReference type="EMBL" id="LAZR01025536">
    <property type="protein sequence ID" value="KKL71616.1"/>
    <property type="molecule type" value="Genomic_DNA"/>
</dbReference>
<evidence type="ECO:0000313" key="1">
    <source>
        <dbReference type="EMBL" id="KKL71616.1"/>
    </source>
</evidence>
<dbReference type="Gene3D" id="3.40.50.150">
    <property type="entry name" value="Vaccinia Virus protein VP39"/>
    <property type="match status" value="1"/>
</dbReference>
<dbReference type="InterPro" id="IPR029063">
    <property type="entry name" value="SAM-dependent_MTases_sf"/>
</dbReference>
<dbReference type="AlphaFoldDB" id="A0A0F9EZH7"/>
<comment type="caution">
    <text evidence="1">The sequence shown here is derived from an EMBL/GenBank/DDBJ whole genome shotgun (WGS) entry which is preliminary data.</text>
</comment>
<dbReference type="SUPFAM" id="SSF53335">
    <property type="entry name" value="S-adenosyl-L-methionine-dependent methyltransferases"/>
    <property type="match status" value="1"/>
</dbReference>
<evidence type="ECO:0008006" key="2">
    <source>
        <dbReference type="Google" id="ProtNLM"/>
    </source>
</evidence>
<sequence>MDLGNLQAKSTPGRAKRVVLGVEPAHIVGMVLVRRTGMRDEMKKPLLYDVFCGAGGCTKGYQRAGFYVVGVDKDPQPRYPGDDFIQMDALEFLAELLNGRWYPEPALISTSPPCQVYSRTKSLSNGNHPDLVGPVRASLQAIGLPYVIENVPGAPLVNPITLCGTMFDLQVIRHRLFETEPVLWWPPRQCQHIGVASSSGRGKSKNNPIGYAPGTLDNFDYITVAGNDYIMADGHIAMDIDWMIKKELSQAIPPAYTGWLGAQILEKIR</sequence>